<dbReference type="AlphaFoldDB" id="A0A9W4NWX3"/>
<protein>
    <submittedName>
        <fullName evidence="2">Uncharacterized protein</fullName>
    </submittedName>
</protein>
<evidence type="ECO:0000313" key="2">
    <source>
        <dbReference type="EMBL" id="CAG8426067.1"/>
    </source>
</evidence>
<accession>A0A9W4NWX3</accession>
<comment type="caution">
    <text evidence="2">The sequence shown here is derived from an EMBL/GenBank/DDBJ whole genome shotgun (WGS) entry which is preliminary data.</text>
</comment>
<evidence type="ECO:0000313" key="3">
    <source>
        <dbReference type="Proteomes" id="UP001152649"/>
    </source>
</evidence>
<dbReference type="Proteomes" id="UP001152649">
    <property type="component" value="Unassembled WGS sequence"/>
</dbReference>
<dbReference type="OrthoDB" id="4232820at2759"/>
<keyword evidence="3" id="KW-1185">Reference proteome</keyword>
<feature type="region of interest" description="Disordered" evidence="1">
    <location>
        <begin position="1"/>
        <end position="20"/>
    </location>
</feature>
<dbReference type="EMBL" id="CAJVPG010000450">
    <property type="protein sequence ID" value="CAG8426067.1"/>
    <property type="molecule type" value="Genomic_DNA"/>
</dbReference>
<reference evidence="2" key="1">
    <citation type="submission" date="2021-07" db="EMBL/GenBank/DDBJ databases">
        <authorList>
            <person name="Branca A.L. A."/>
        </authorList>
    </citation>
    <scope>NUCLEOTIDE SEQUENCE</scope>
</reference>
<evidence type="ECO:0000256" key="1">
    <source>
        <dbReference type="SAM" id="MobiDB-lite"/>
    </source>
</evidence>
<proteinExistence type="predicted"/>
<name>A0A9W4NWX3_9EURO</name>
<gene>
    <name evidence="2" type="ORF">PSALAMII_LOCUS10424</name>
</gene>
<sequence length="183" mass="21159">MDAIFGETRQSDTFSEGNGLPMHTRLEEAFDKDVLRKDREYRMKILDPEWNKLDTPVALGLKIFRELDGTKLEFSNPNNPKVMHRPAARYLYFHYCMQVLQKAWQSRAQGRPQGATAMLKAENGSFSWGTKGRYPPRNMLLAFVEELRHEYEDLLEGSSCVNSNEKNMLLAVAVMLFHSRDLV</sequence>
<organism evidence="2 3">
    <name type="scientific">Penicillium salamii</name>
    <dbReference type="NCBI Taxonomy" id="1612424"/>
    <lineage>
        <taxon>Eukaryota</taxon>
        <taxon>Fungi</taxon>
        <taxon>Dikarya</taxon>
        <taxon>Ascomycota</taxon>
        <taxon>Pezizomycotina</taxon>
        <taxon>Eurotiomycetes</taxon>
        <taxon>Eurotiomycetidae</taxon>
        <taxon>Eurotiales</taxon>
        <taxon>Aspergillaceae</taxon>
        <taxon>Penicillium</taxon>
    </lineage>
</organism>